<reference evidence="1 2" key="1">
    <citation type="journal article" date="2017" name="Gigascience">
        <title>Draft genome of the honey bee ectoparasitic mite, Tropilaelaps mercedesae, is shaped by the parasitic life history.</title>
        <authorList>
            <person name="Dong X."/>
            <person name="Armstrong S.D."/>
            <person name="Xia D."/>
            <person name="Makepeace B.L."/>
            <person name="Darby A.C."/>
            <person name="Kadowaki T."/>
        </authorList>
    </citation>
    <scope>NUCLEOTIDE SEQUENCE [LARGE SCALE GENOMIC DNA]</scope>
    <source>
        <strain evidence="1">Wuxi-XJTLU</strain>
    </source>
</reference>
<evidence type="ECO:0000313" key="2">
    <source>
        <dbReference type="Proteomes" id="UP000192247"/>
    </source>
</evidence>
<feature type="non-terminal residue" evidence="1">
    <location>
        <position position="1"/>
    </location>
</feature>
<protein>
    <submittedName>
        <fullName evidence="1">Uncharacterized protein</fullName>
    </submittedName>
</protein>
<keyword evidence="2" id="KW-1185">Reference proteome</keyword>
<dbReference type="InParanoid" id="A0A1V9X185"/>
<accession>A0A1V9X185</accession>
<dbReference type="Proteomes" id="UP000192247">
    <property type="component" value="Unassembled WGS sequence"/>
</dbReference>
<dbReference type="EMBL" id="MNPL01030164">
    <property type="protein sequence ID" value="OQR67052.1"/>
    <property type="molecule type" value="Genomic_DNA"/>
</dbReference>
<proteinExistence type="predicted"/>
<sequence>RADRGEDR</sequence>
<comment type="caution">
    <text evidence="1">The sequence shown here is derived from an EMBL/GenBank/DDBJ whole genome shotgun (WGS) entry which is preliminary data.</text>
</comment>
<evidence type="ECO:0000313" key="1">
    <source>
        <dbReference type="EMBL" id="OQR67052.1"/>
    </source>
</evidence>
<name>A0A1V9X185_9ACAR</name>
<gene>
    <name evidence="1" type="ORF">BIW11_04861</name>
</gene>
<organism evidence="1 2">
    <name type="scientific">Tropilaelaps mercedesae</name>
    <dbReference type="NCBI Taxonomy" id="418985"/>
    <lineage>
        <taxon>Eukaryota</taxon>
        <taxon>Metazoa</taxon>
        <taxon>Ecdysozoa</taxon>
        <taxon>Arthropoda</taxon>
        <taxon>Chelicerata</taxon>
        <taxon>Arachnida</taxon>
        <taxon>Acari</taxon>
        <taxon>Parasitiformes</taxon>
        <taxon>Mesostigmata</taxon>
        <taxon>Gamasina</taxon>
        <taxon>Dermanyssoidea</taxon>
        <taxon>Laelapidae</taxon>
        <taxon>Tropilaelaps</taxon>
    </lineage>
</organism>